<protein>
    <recommendedName>
        <fullName evidence="4">Thaumatin-like protein</fullName>
    </recommendedName>
</protein>
<dbReference type="AlphaFoldDB" id="A0A835LKI3"/>
<gene>
    <name evidence="2" type="ORF">IFM89_033318</name>
</gene>
<evidence type="ECO:0000256" key="1">
    <source>
        <dbReference type="PIRSR" id="PIRSR002703-1"/>
    </source>
</evidence>
<dbReference type="EMBL" id="JADFTS010000007">
    <property type="protein sequence ID" value="KAF9598973.1"/>
    <property type="molecule type" value="Genomic_DNA"/>
</dbReference>
<proteinExistence type="predicted"/>
<dbReference type="InterPro" id="IPR001938">
    <property type="entry name" value="Thaumatin"/>
</dbReference>
<dbReference type="SMART" id="SM00205">
    <property type="entry name" value="THN"/>
    <property type="match status" value="1"/>
</dbReference>
<feature type="disulfide bond" evidence="1">
    <location>
        <begin position="86"/>
        <end position="102"/>
    </location>
</feature>
<dbReference type="PANTHER" id="PTHR31048">
    <property type="entry name" value="OS03G0233200 PROTEIN"/>
    <property type="match status" value="1"/>
</dbReference>
<dbReference type="SUPFAM" id="SSF49870">
    <property type="entry name" value="Osmotin, thaumatin-like protein"/>
    <property type="match status" value="1"/>
</dbReference>
<accession>A0A835LKI3</accession>
<evidence type="ECO:0008006" key="4">
    <source>
        <dbReference type="Google" id="ProtNLM"/>
    </source>
</evidence>
<sequence>MWFRTGCSLQSLQFICETGDCGDDHEVPCDGGQPVYPVTLVNLAINGLSVRYEVSLIHGFNVPVTIQSDGACSSPIGCSHDLNKECPTKLMAKNSKGITVACRNACDALKDPSYCCTGATGACQPNKYSEVFKKFCPLAHVYPREDNPPIYECSASKNYTIVMCPAP</sequence>
<dbReference type="OrthoDB" id="430315at2759"/>
<dbReference type="InterPro" id="IPR037176">
    <property type="entry name" value="Osmotin/thaumatin-like_sf"/>
</dbReference>
<dbReference type="PIRSF" id="PIRSF002703">
    <property type="entry name" value="Thaumatin"/>
    <property type="match status" value="1"/>
</dbReference>
<reference evidence="2 3" key="1">
    <citation type="submission" date="2020-10" db="EMBL/GenBank/DDBJ databases">
        <title>The Coptis chinensis genome and diversification of protoberbering-type alkaloids.</title>
        <authorList>
            <person name="Wang B."/>
            <person name="Shu S."/>
            <person name="Song C."/>
            <person name="Liu Y."/>
        </authorList>
    </citation>
    <scope>NUCLEOTIDE SEQUENCE [LARGE SCALE GENOMIC DNA]</scope>
    <source>
        <strain evidence="2">HL-2020</strain>
        <tissue evidence="2">Leaf</tissue>
    </source>
</reference>
<organism evidence="2 3">
    <name type="scientific">Coptis chinensis</name>
    <dbReference type="NCBI Taxonomy" id="261450"/>
    <lineage>
        <taxon>Eukaryota</taxon>
        <taxon>Viridiplantae</taxon>
        <taxon>Streptophyta</taxon>
        <taxon>Embryophyta</taxon>
        <taxon>Tracheophyta</taxon>
        <taxon>Spermatophyta</taxon>
        <taxon>Magnoliopsida</taxon>
        <taxon>Ranunculales</taxon>
        <taxon>Ranunculaceae</taxon>
        <taxon>Coptidoideae</taxon>
        <taxon>Coptis</taxon>
    </lineage>
</organism>
<feature type="disulfide bond" evidence="1">
    <location>
        <begin position="106"/>
        <end position="115"/>
    </location>
</feature>
<dbReference type="PROSITE" id="PS51367">
    <property type="entry name" value="THAUMATIN_2"/>
    <property type="match status" value="1"/>
</dbReference>
<keyword evidence="1" id="KW-1015">Disulfide bond</keyword>
<feature type="disulfide bond" evidence="1">
    <location>
        <begin position="78"/>
        <end position="136"/>
    </location>
</feature>
<feature type="disulfide bond" evidence="1">
    <location>
        <begin position="116"/>
        <end position="123"/>
    </location>
</feature>
<dbReference type="Pfam" id="PF00314">
    <property type="entry name" value="Thaumatin"/>
    <property type="match status" value="1"/>
</dbReference>
<evidence type="ECO:0000313" key="3">
    <source>
        <dbReference type="Proteomes" id="UP000631114"/>
    </source>
</evidence>
<dbReference type="Proteomes" id="UP000631114">
    <property type="component" value="Unassembled WGS sequence"/>
</dbReference>
<keyword evidence="3" id="KW-1185">Reference proteome</keyword>
<name>A0A835LKI3_9MAGN</name>
<dbReference type="Gene3D" id="2.60.110.10">
    <property type="entry name" value="Thaumatin"/>
    <property type="match status" value="1"/>
</dbReference>
<comment type="caution">
    <text evidence="2">The sequence shown here is derived from an EMBL/GenBank/DDBJ whole genome shotgun (WGS) entry which is preliminary data.</text>
</comment>
<evidence type="ECO:0000313" key="2">
    <source>
        <dbReference type="EMBL" id="KAF9598973.1"/>
    </source>
</evidence>
<feature type="disulfide bond" evidence="1">
    <location>
        <begin position="7"/>
        <end position="16"/>
    </location>
</feature>
<feature type="disulfide bond" evidence="1">
    <location>
        <begin position="21"/>
        <end position="29"/>
    </location>
</feature>